<accession>A0ACB9Q9R2</accession>
<name>A0ACB9Q9R2_BAUVA</name>
<evidence type="ECO:0000313" key="2">
    <source>
        <dbReference type="Proteomes" id="UP000828941"/>
    </source>
</evidence>
<organism evidence="1 2">
    <name type="scientific">Bauhinia variegata</name>
    <name type="common">Purple orchid tree</name>
    <name type="synonym">Phanera variegata</name>
    <dbReference type="NCBI Taxonomy" id="167791"/>
    <lineage>
        <taxon>Eukaryota</taxon>
        <taxon>Viridiplantae</taxon>
        <taxon>Streptophyta</taxon>
        <taxon>Embryophyta</taxon>
        <taxon>Tracheophyta</taxon>
        <taxon>Spermatophyta</taxon>
        <taxon>Magnoliopsida</taxon>
        <taxon>eudicotyledons</taxon>
        <taxon>Gunneridae</taxon>
        <taxon>Pentapetalae</taxon>
        <taxon>rosids</taxon>
        <taxon>fabids</taxon>
        <taxon>Fabales</taxon>
        <taxon>Fabaceae</taxon>
        <taxon>Cercidoideae</taxon>
        <taxon>Cercideae</taxon>
        <taxon>Bauhiniinae</taxon>
        <taxon>Bauhinia</taxon>
    </lineage>
</organism>
<keyword evidence="2" id="KW-1185">Reference proteome</keyword>
<sequence length="165" mass="18785">MAVERRQKRRDNDGRLLSSNRRSHTLKPISGRSLYRRCGLPGCGFLAFSAWCFKHSALSCGSLFQNVNDPNTCLVARRLLKICLHWPIIVLLSCPDQPRYYDGDYSRMPKILTGCKETRCIFLMGGRNVDGFDVPEELKDIFISIPAEQFHMDISSAEIRKQGGM</sequence>
<dbReference type="Proteomes" id="UP000828941">
    <property type="component" value="Chromosome 1"/>
</dbReference>
<comment type="caution">
    <text evidence="1">The sequence shown here is derived from an EMBL/GenBank/DDBJ whole genome shotgun (WGS) entry which is preliminary data.</text>
</comment>
<evidence type="ECO:0000313" key="1">
    <source>
        <dbReference type="EMBL" id="KAI4357745.1"/>
    </source>
</evidence>
<proteinExistence type="predicted"/>
<reference evidence="1 2" key="1">
    <citation type="journal article" date="2022" name="DNA Res.">
        <title>Chromosomal-level genome assembly of the orchid tree Bauhinia variegata (Leguminosae; Cercidoideae) supports the allotetraploid origin hypothesis of Bauhinia.</title>
        <authorList>
            <person name="Zhong Y."/>
            <person name="Chen Y."/>
            <person name="Zheng D."/>
            <person name="Pang J."/>
            <person name="Liu Y."/>
            <person name="Luo S."/>
            <person name="Meng S."/>
            <person name="Qian L."/>
            <person name="Wei D."/>
            <person name="Dai S."/>
            <person name="Zhou R."/>
        </authorList>
    </citation>
    <scope>NUCLEOTIDE SEQUENCE [LARGE SCALE GENOMIC DNA]</scope>
    <source>
        <strain evidence="1">BV-YZ2020</strain>
    </source>
</reference>
<gene>
    <name evidence="1" type="ORF">L6164_001676</name>
</gene>
<protein>
    <submittedName>
        <fullName evidence="1">Uncharacterized protein</fullName>
    </submittedName>
</protein>
<dbReference type="EMBL" id="CM039426">
    <property type="protein sequence ID" value="KAI4357745.1"/>
    <property type="molecule type" value="Genomic_DNA"/>
</dbReference>